<feature type="region of interest" description="Disordered" evidence="1">
    <location>
        <begin position="30"/>
        <end position="60"/>
    </location>
</feature>
<feature type="compositionally biased region" description="Gly residues" evidence="1">
    <location>
        <begin position="51"/>
        <end position="60"/>
    </location>
</feature>
<dbReference type="Proteomes" id="UP001219518">
    <property type="component" value="Unassembled WGS sequence"/>
</dbReference>
<proteinExistence type="predicted"/>
<evidence type="ECO:0000313" key="3">
    <source>
        <dbReference type="Proteomes" id="UP001219518"/>
    </source>
</evidence>
<evidence type="ECO:0000256" key="1">
    <source>
        <dbReference type="SAM" id="MobiDB-lite"/>
    </source>
</evidence>
<protein>
    <submittedName>
        <fullName evidence="2">Peptidase B</fullName>
    </submittedName>
</protein>
<keyword evidence="3" id="KW-1185">Reference proteome</keyword>
<dbReference type="AlphaFoldDB" id="A0AAE1HLN4"/>
<accession>A0AAE1HLN4</accession>
<comment type="caution">
    <text evidence="2">The sequence shown here is derived from an EMBL/GenBank/DDBJ whole genome shotgun (WGS) entry which is preliminary data.</text>
</comment>
<dbReference type="EMBL" id="JAHWGI010001147">
    <property type="protein sequence ID" value="KAK3923604.1"/>
    <property type="molecule type" value="Genomic_DNA"/>
</dbReference>
<organism evidence="2 3">
    <name type="scientific">Frankliniella fusca</name>
    <dbReference type="NCBI Taxonomy" id="407009"/>
    <lineage>
        <taxon>Eukaryota</taxon>
        <taxon>Metazoa</taxon>
        <taxon>Ecdysozoa</taxon>
        <taxon>Arthropoda</taxon>
        <taxon>Hexapoda</taxon>
        <taxon>Insecta</taxon>
        <taxon>Pterygota</taxon>
        <taxon>Neoptera</taxon>
        <taxon>Paraneoptera</taxon>
        <taxon>Thysanoptera</taxon>
        <taxon>Terebrantia</taxon>
        <taxon>Thripoidea</taxon>
        <taxon>Thripidae</taxon>
        <taxon>Frankliniella</taxon>
    </lineage>
</organism>
<name>A0AAE1HLN4_9NEOP</name>
<reference evidence="2" key="2">
    <citation type="journal article" date="2023" name="BMC Genomics">
        <title>Pest status, molecular evolution, and epigenetic factors derived from the genome assembly of Frankliniella fusca, a thysanopteran phytovirus vector.</title>
        <authorList>
            <person name="Catto M.A."/>
            <person name="Labadie P.E."/>
            <person name="Jacobson A.L."/>
            <person name="Kennedy G.G."/>
            <person name="Srinivasan R."/>
            <person name="Hunt B.G."/>
        </authorList>
    </citation>
    <scope>NUCLEOTIDE SEQUENCE</scope>
    <source>
        <strain evidence="2">PL_HMW_Pooled</strain>
    </source>
</reference>
<evidence type="ECO:0000313" key="2">
    <source>
        <dbReference type="EMBL" id="KAK3923604.1"/>
    </source>
</evidence>
<reference evidence="2" key="1">
    <citation type="submission" date="2021-07" db="EMBL/GenBank/DDBJ databases">
        <authorList>
            <person name="Catto M.A."/>
            <person name="Jacobson A."/>
            <person name="Kennedy G."/>
            <person name="Labadie P."/>
            <person name="Hunt B.G."/>
            <person name="Srinivasan R."/>
        </authorList>
    </citation>
    <scope>NUCLEOTIDE SEQUENCE</scope>
    <source>
        <strain evidence="2">PL_HMW_Pooled</strain>
        <tissue evidence="2">Head</tissue>
    </source>
</reference>
<gene>
    <name evidence="2" type="ORF">KUF71_002012</name>
</gene>
<sequence>MLGVVFRVICQDAILGAKILPVWLCGEGFRGSGPSRKNPWPILNKEKRKSGGPGGGSPLA</sequence>